<protein>
    <submittedName>
        <fullName evidence="6">Flagellin-specific chaperone FliS</fullName>
    </submittedName>
</protein>
<accession>B7GL06</accession>
<evidence type="ECO:0000313" key="7">
    <source>
        <dbReference type="Proteomes" id="UP000000742"/>
    </source>
</evidence>
<organism evidence="6 7">
    <name type="scientific">Anoxybacillus flavithermus (strain DSM 21510 / WK1)</name>
    <dbReference type="NCBI Taxonomy" id="491915"/>
    <lineage>
        <taxon>Bacteria</taxon>
        <taxon>Bacillati</taxon>
        <taxon>Bacillota</taxon>
        <taxon>Bacilli</taxon>
        <taxon>Bacillales</taxon>
        <taxon>Anoxybacillaceae</taxon>
        <taxon>Anoxybacillus</taxon>
    </lineage>
</organism>
<dbReference type="CDD" id="cd16098">
    <property type="entry name" value="FliS"/>
    <property type="match status" value="1"/>
</dbReference>
<keyword evidence="6" id="KW-0969">Cilium</keyword>
<dbReference type="NCBIfam" id="TIGR00208">
    <property type="entry name" value="fliS"/>
    <property type="match status" value="1"/>
</dbReference>
<keyword evidence="4" id="KW-1005">Bacterial flagellum biogenesis</keyword>
<name>B7GL06_ANOFW</name>
<dbReference type="SUPFAM" id="SSF101116">
    <property type="entry name" value="Flagellar export chaperone FliS"/>
    <property type="match status" value="1"/>
</dbReference>
<evidence type="ECO:0000256" key="3">
    <source>
        <dbReference type="ARBA" id="ARBA00022490"/>
    </source>
</evidence>
<dbReference type="GO" id="GO:0044780">
    <property type="term" value="P:bacterial-type flagellum assembly"/>
    <property type="evidence" value="ECO:0007669"/>
    <property type="project" value="InterPro"/>
</dbReference>
<keyword evidence="3" id="KW-0963">Cytoplasm</keyword>
<comment type="similarity">
    <text evidence="2">Belongs to the FliS family.</text>
</comment>
<dbReference type="PANTHER" id="PTHR34773">
    <property type="entry name" value="FLAGELLAR SECRETION CHAPERONE FLIS"/>
    <property type="match status" value="1"/>
</dbReference>
<keyword evidence="6" id="KW-0966">Cell projection</keyword>
<dbReference type="STRING" id="491915.Aflv_2590"/>
<dbReference type="Pfam" id="PF02561">
    <property type="entry name" value="FliS"/>
    <property type="match status" value="1"/>
</dbReference>
<dbReference type="GO" id="GO:0005829">
    <property type="term" value="C:cytosol"/>
    <property type="evidence" value="ECO:0007669"/>
    <property type="project" value="UniProtKB-SubCell"/>
</dbReference>
<dbReference type="AlphaFoldDB" id="B7GL06"/>
<evidence type="ECO:0000256" key="5">
    <source>
        <dbReference type="ARBA" id="ARBA00023186"/>
    </source>
</evidence>
<dbReference type="EMBL" id="CP000922">
    <property type="protein sequence ID" value="ACJ34943.1"/>
    <property type="molecule type" value="Genomic_DNA"/>
</dbReference>
<keyword evidence="5" id="KW-0143">Chaperone</keyword>
<gene>
    <name evidence="6" type="primary">fliS</name>
    <name evidence="6" type="ordered locus">Aflv_2590</name>
</gene>
<proteinExistence type="inferred from homology"/>
<dbReference type="InterPro" id="IPR003713">
    <property type="entry name" value="FliS"/>
</dbReference>
<sequence length="146" mass="16459">MNDEKGSERVDFLTEEVVYKKTSQQLTALLYEGLMESIEEAIASAKKGNYIHANKRLQKANDILRRLGVGLNYDAGIIAHQLDALYNYMAERLIDANMKKDVAMMEEVLMIAKDIATAWNEALKKQPTTNVAAKKAAAYEQFIKTE</sequence>
<reference evidence="6 7" key="1">
    <citation type="journal article" date="2008" name="Genome Biol.">
        <title>Encapsulated in silica: genome, proteome and physiology of the thermophilic bacterium Anoxybacillus flavithermus WK1.</title>
        <authorList>
            <person name="Saw J.H."/>
            <person name="Mountain B.W."/>
            <person name="Feng L."/>
            <person name="Omelchenko M.V."/>
            <person name="Hou S."/>
            <person name="Saito J.A."/>
            <person name="Stott M.B."/>
            <person name="Li D."/>
            <person name="Zhao G."/>
            <person name="Wu J."/>
            <person name="Galperin M.Y."/>
            <person name="Koonin E.V."/>
            <person name="Makarova K.S."/>
            <person name="Wolf Y.I."/>
            <person name="Rigden D.J."/>
            <person name="Dunfield P.F."/>
            <person name="Wang L."/>
            <person name="Alam M."/>
        </authorList>
    </citation>
    <scope>NUCLEOTIDE SEQUENCE [LARGE SCALE GENOMIC DNA]</scope>
    <source>
        <strain evidence="7">DSM 21510 / WK1</strain>
    </source>
</reference>
<dbReference type="HOGENOM" id="CLU_080373_3_2_9"/>
<evidence type="ECO:0000256" key="1">
    <source>
        <dbReference type="ARBA" id="ARBA00004514"/>
    </source>
</evidence>
<dbReference type="GO" id="GO:0071973">
    <property type="term" value="P:bacterial-type flagellum-dependent cell motility"/>
    <property type="evidence" value="ECO:0007669"/>
    <property type="project" value="TreeGrafter"/>
</dbReference>
<keyword evidence="6" id="KW-0282">Flagellum</keyword>
<evidence type="ECO:0000313" key="6">
    <source>
        <dbReference type="EMBL" id="ACJ34943.1"/>
    </source>
</evidence>
<evidence type="ECO:0000256" key="4">
    <source>
        <dbReference type="ARBA" id="ARBA00022795"/>
    </source>
</evidence>
<dbReference type="Proteomes" id="UP000000742">
    <property type="component" value="Chromosome"/>
</dbReference>
<dbReference type="Gene3D" id="1.20.120.340">
    <property type="entry name" value="Flagellar protein FliS"/>
    <property type="match status" value="1"/>
</dbReference>
<evidence type="ECO:0000256" key="2">
    <source>
        <dbReference type="ARBA" id="ARBA00008787"/>
    </source>
</evidence>
<dbReference type="eggNOG" id="COG1516">
    <property type="taxonomic scope" value="Bacteria"/>
</dbReference>
<dbReference type="KEGG" id="afl:Aflv_2590"/>
<dbReference type="InterPro" id="IPR036584">
    <property type="entry name" value="FliS_sf"/>
</dbReference>
<dbReference type="PANTHER" id="PTHR34773:SF1">
    <property type="entry name" value="FLAGELLAR SECRETION CHAPERONE FLIS"/>
    <property type="match status" value="1"/>
</dbReference>
<comment type="subcellular location">
    <subcellularLocation>
        <location evidence="1">Cytoplasm</location>
        <location evidence="1">Cytosol</location>
    </subcellularLocation>
</comment>